<sequence length="146" mass="16208">MVRHKSIKWKQGGSCVKTGKDTNQNRFQRKTQQIIGPSDLPSSILPHPLHRLTASHCPSPCPYRAFQPFPYLTTSAVHRFATAAFQIIAASSLPPDISCIHLLHAARFSLFVASHCDCVAAPSRLRIVWFVLFGHLVPSPCCRHLG</sequence>
<dbReference type="EMBL" id="JALLPJ020001172">
    <property type="protein sequence ID" value="KAL3774948.1"/>
    <property type="molecule type" value="Genomic_DNA"/>
</dbReference>
<reference evidence="1 2" key="1">
    <citation type="submission" date="2024-10" db="EMBL/GenBank/DDBJ databases">
        <title>Updated reference genomes for cyclostephanoid diatoms.</title>
        <authorList>
            <person name="Roberts W.R."/>
            <person name="Alverson A.J."/>
        </authorList>
    </citation>
    <scope>NUCLEOTIDE SEQUENCE [LARGE SCALE GENOMIC DNA]</scope>
    <source>
        <strain evidence="1 2">AJA010-31</strain>
    </source>
</reference>
<dbReference type="AlphaFoldDB" id="A0ABD3NG14"/>
<gene>
    <name evidence="1" type="ORF">ACHAWO_007908</name>
</gene>
<name>A0ABD3NG14_9STRA</name>
<proteinExistence type="predicted"/>
<evidence type="ECO:0000313" key="1">
    <source>
        <dbReference type="EMBL" id="KAL3774948.1"/>
    </source>
</evidence>
<accession>A0ABD3NG14</accession>
<evidence type="ECO:0000313" key="2">
    <source>
        <dbReference type="Proteomes" id="UP001530400"/>
    </source>
</evidence>
<protein>
    <submittedName>
        <fullName evidence="1">Uncharacterized protein</fullName>
    </submittedName>
</protein>
<keyword evidence="2" id="KW-1185">Reference proteome</keyword>
<comment type="caution">
    <text evidence="1">The sequence shown here is derived from an EMBL/GenBank/DDBJ whole genome shotgun (WGS) entry which is preliminary data.</text>
</comment>
<organism evidence="1 2">
    <name type="scientific">Cyclotella atomus</name>
    <dbReference type="NCBI Taxonomy" id="382360"/>
    <lineage>
        <taxon>Eukaryota</taxon>
        <taxon>Sar</taxon>
        <taxon>Stramenopiles</taxon>
        <taxon>Ochrophyta</taxon>
        <taxon>Bacillariophyta</taxon>
        <taxon>Coscinodiscophyceae</taxon>
        <taxon>Thalassiosirophycidae</taxon>
        <taxon>Stephanodiscales</taxon>
        <taxon>Stephanodiscaceae</taxon>
        <taxon>Cyclotella</taxon>
    </lineage>
</organism>
<dbReference type="Proteomes" id="UP001530400">
    <property type="component" value="Unassembled WGS sequence"/>
</dbReference>